<evidence type="ECO:0000313" key="1">
    <source>
        <dbReference type="EMBL" id="OGY91250.1"/>
    </source>
</evidence>
<evidence type="ECO:0000313" key="2">
    <source>
        <dbReference type="Proteomes" id="UP000178109"/>
    </source>
</evidence>
<dbReference type="Proteomes" id="UP000178109">
    <property type="component" value="Unassembled WGS sequence"/>
</dbReference>
<proteinExistence type="predicted"/>
<comment type="caution">
    <text evidence="1">The sequence shown here is derived from an EMBL/GenBank/DDBJ whole genome shotgun (WGS) entry which is preliminary data.</text>
</comment>
<gene>
    <name evidence="1" type="ORF">A3H70_05145</name>
</gene>
<accession>A0A1G2BS77</accession>
<reference evidence="1 2" key="1">
    <citation type="journal article" date="2016" name="Nat. Commun.">
        <title>Thousands of microbial genomes shed light on interconnected biogeochemical processes in an aquifer system.</title>
        <authorList>
            <person name="Anantharaman K."/>
            <person name="Brown C.T."/>
            <person name="Hug L.A."/>
            <person name="Sharon I."/>
            <person name="Castelle C.J."/>
            <person name="Probst A.J."/>
            <person name="Thomas B.C."/>
            <person name="Singh A."/>
            <person name="Wilkins M.J."/>
            <person name="Karaoz U."/>
            <person name="Brodie E.L."/>
            <person name="Williams K.H."/>
            <person name="Hubbard S.S."/>
            <person name="Banfield J.F."/>
        </authorList>
    </citation>
    <scope>NUCLEOTIDE SEQUENCE [LARGE SCALE GENOMIC DNA]</scope>
</reference>
<organism evidence="1 2">
    <name type="scientific">Candidatus Komeilibacteria bacterium RIFCSPLOWO2_02_FULL_48_11</name>
    <dbReference type="NCBI Taxonomy" id="1798553"/>
    <lineage>
        <taxon>Bacteria</taxon>
        <taxon>Candidatus Komeiliibacteriota</taxon>
    </lineage>
</organism>
<sequence>MTEETESLVVMSVAGHQEQETIYSTLKNLAGQKRQDGESVWQGDKSKYEAVLHVHWPKGEDATETLSEIERFKTDHPEVPVRVYTEEVMAGQKELDFDKKTAFDLALQRVKQHKKPGEILMITKDVKDYPAATYLEDMRAKWLSQKTNAPVIRPPTQERVTSAA</sequence>
<protein>
    <submittedName>
        <fullName evidence="1">Uncharacterized protein</fullName>
    </submittedName>
</protein>
<dbReference type="AlphaFoldDB" id="A0A1G2BS77"/>
<dbReference type="EMBL" id="MHKO01000050">
    <property type="protein sequence ID" value="OGY91250.1"/>
    <property type="molecule type" value="Genomic_DNA"/>
</dbReference>
<name>A0A1G2BS77_9BACT</name>